<dbReference type="InterPro" id="IPR002893">
    <property type="entry name" value="Znf_MYND"/>
</dbReference>
<keyword evidence="3" id="KW-0862">Zinc</keyword>
<dbReference type="Gene3D" id="6.10.140.2220">
    <property type="match status" value="1"/>
</dbReference>
<name>A0AAD7IB02_9AGAR</name>
<gene>
    <name evidence="6" type="ORF">B0H16DRAFT_99969</name>
</gene>
<sequence length="482" mass="54356">MSSPPQKSRRPTLPVLVAVGAACYHCYSKASDSSKLQKCSSCRLVSYCNASCQRKNWRAHKHFCRIAADIESSPLMTFTMAGWIGKTSPDEIESQVNQVFEYFTLRLGRQLLSSENILLHLRPRCLTCGRTDQLIRIECSLNSAIAPHTLIPCPKCHLSFACQDHWSAAYVEHTQIMCEGGYDGLPHCVLNQELLEDDEFSAQMLRRPELHPQYSAPTRAFRWIPPPHKRSWTSLKTVTWADEFQPQLELEFLEAAPSISMRRMSDILCMPMTALYALECLNDNLNWTKKGLLSIHVIGAQSKELWHAVCFENILHQLPAVKLVHVVICGALLEPHLGDDMRSGPYDIQCCQDCERKERGRGNDYYDVHYHDLPAKIGPNYRIPDLAIAFNSGASEASYTAAWKKTVAFLVENNIPSVFTAYTAAEAAQDHQILVDAQAKLVPELGPCRNPWGSLLSKKDFGQQRQFYSDNMYLAGGFKGRS</sequence>
<evidence type="ECO:0000256" key="2">
    <source>
        <dbReference type="ARBA" id="ARBA00022771"/>
    </source>
</evidence>
<dbReference type="SUPFAM" id="SSF144232">
    <property type="entry name" value="HIT/MYND zinc finger-like"/>
    <property type="match status" value="1"/>
</dbReference>
<dbReference type="InterPro" id="IPR046824">
    <property type="entry name" value="Mss51-like_C"/>
</dbReference>
<dbReference type="PANTHER" id="PTHR28069">
    <property type="entry name" value="GH20023P"/>
    <property type="match status" value="1"/>
</dbReference>
<dbReference type="GO" id="GO:0008270">
    <property type="term" value="F:zinc ion binding"/>
    <property type="evidence" value="ECO:0007669"/>
    <property type="project" value="UniProtKB-KW"/>
</dbReference>
<dbReference type="Pfam" id="PF01753">
    <property type="entry name" value="zf-MYND"/>
    <property type="match status" value="1"/>
</dbReference>
<evidence type="ECO:0000256" key="1">
    <source>
        <dbReference type="ARBA" id="ARBA00022723"/>
    </source>
</evidence>
<keyword evidence="7" id="KW-1185">Reference proteome</keyword>
<dbReference type="PROSITE" id="PS50865">
    <property type="entry name" value="ZF_MYND_2"/>
    <property type="match status" value="1"/>
</dbReference>
<evidence type="ECO:0000259" key="5">
    <source>
        <dbReference type="PROSITE" id="PS50865"/>
    </source>
</evidence>
<comment type="caution">
    <text evidence="6">The sequence shown here is derived from an EMBL/GenBank/DDBJ whole genome shotgun (WGS) entry which is preliminary data.</text>
</comment>
<dbReference type="Proteomes" id="UP001215598">
    <property type="component" value="Unassembled WGS sequence"/>
</dbReference>
<proteinExistence type="predicted"/>
<dbReference type="AlphaFoldDB" id="A0AAD7IB02"/>
<keyword evidence="1" id="KW-0479">Metal-binding</keyword>
<keyword evidence="2 4" id="KW-0863">Zinc-finger</keyword>
<organism evidence="6 7">
    <name type="scientific">Mycena metata</name>
    <dbReference type="NCBI Taxonomy" id="1033252"/>
    <lineage>
        <taxon>Eukaryota</taxon>
        <taxon>Fungi</taxon>
        <taxon>Dikarya</taxon>
        <taxon>Basidiomycota</taxon>
        <taxon>Agaricomycotina</taxon>
        <taxon>Agaricomycetes</taxon>
        <taxon>Agaricomycetidae</taxon>
        <taxon>Agaricales</taxon>
        <taxon>Marasmiineae</taxon>
        <taxon>Mycenaceae</taxon>
        <taxon>Mycena</taxon>
    </lineage>
</organism>
<evidence type="ECO:0000256" key="3">
    <source>
        <dbReference type="ARBA" id="ARBA00022833"/>
    </source>
</evidence>
<protein>
    <recommendedName>
        <fullName evidence="5">MYND-type domain-containing protein</fullName>
    </recommendedName>
</protein>
<dbReference type="Pfam" id="PF20179">
    <property type="entry name" value="MSS51_C"/>
    <property type="match status" value="1"/>
</dbReference>
<feature type="domain" description="MYND-type" evidence="5">
    <location>
        <begin position="23"/>
        <end position="64"/>
    </location>
</feature>
<accession>A0AAD7IB02</accession>
<evidence type="ECO:0000256" key="4">
    <source>
        <dbReference type="PROSITE-ProRule" id="PRU00134"/>
    </source>
</evidence>
<dbReference type="EMBL" id="JARKIB010000113">
    <property type="protein sequence ID" value="KAJ7738162.1"/>
    <property type="molecule type" value="Genomic_DNA"/>
</dbReference>
<dbReference type="PROSITE" id="PS01360">
    <property type="entry name" value="ZF_MYND_1"/>
    <property type="match status" value="1"/>
</dbReference>
<dbReference type="PROSITE" id="PS51257">
    <property type="entry name" value="PROKAR_LIPOPROTEIN"/>
    <property type="match status" value="1"/>
</dbReference>
<evidence type="ECO:0000313" key="7">
    <source>
        <dbReference type="Proteomes" id="UP001215598"/>
    </source>
</evidence>
<evidence type="ECO:0000313" key="6">
    <source>
        <dbReference type="EMBL" id="KAJ7738162.1"/>
    </source>
</evidence>
<reference evidence="6" key="1">
    <citation type="submission" date="2023-03" db="EMBL/GenBank/DDBJ databases">
        <title>Massive genome expansion in bonnet fungi (Mycena s.s.) driven by repeated elements and novel gene families across ecological guilds.</title>
        <authorList>
            <consortium name="Lawrence Berkeley National Laboratory"/>
            <person name="Harder C.B."/>
            <person name="Miyauchi S."/>
            <person name="Viragh M."/>
            <person name="Kuo A."/>
            <person name="Thoen E."/>
            <person name="Andreopoulos B."/>
            <person name="Lu D."/>
            <person name="Skrede I."/>
            <person name="Drula E."/>
            <person name="Henrissat B."/>
            <person name="Morin E."/>
            <person name="Kohler A."/>
            <person name="Barry K."/>
            <person name="LaButti K."/>
            <person name="Morin E."/>
            <person name="Salamov A."/>
            <person name="Lipzen A."/>
            <person name="Mereny Z."/>
            <person name="Hegedus B."/>
            <person name="Baldrian P."/>
            <person name="Stursova M."/>
            <person name="Weitz H."/>
            <person name="Taylor A."/>
            <person name="Grigoriev I.V."/>
            <person name="Nagy L.G."/>
            <person name="Martin F."/>
            <person name="Kauserud H."/>
        </authorList>
    </citation>
    <scope>NUCLEOTIDE SEQUENCE</scope>
    <source>
        <strain evidence="6">CBHHK182m</strain>
    </source>
</reference>